<keyword evidence="2" id="KW-1185">Reference proteome</keyword>
<proteinExistence type="predicted"/>
<protein>
    <submittedName>
        <fullName evidence="1">Long-chain-fatty-acid CoA ligase</fullName>
    </submittedName>
</protein>
<evidence type="ECO:0000313" key="1">
    <source>
        <dbReference type="EMBL" id="OMO50194.1"/>
    </source>
</evidence>
<organism evidence="1 2">
    <name type="scientific">Corchorus olitorius</name>
    <dbReference type="NCBI Taxonomy" id="93759"/>
    <lineage>
        <taxon>Eukaryota</taxon>
        <taxon>Viridiplantae</taxon>
        <taxon>Streptophyta</taxon>
        <taxon>Embryophyta</taxon>
        <taxon>Tracheophyta</taxon>
        <taxon>Spermatophyta</taxon>
        <taxon>Magnoliopsida</taxon>
        <taxon>eudicotyledons</taxon>
        <taxon>Gunneridae</taxon>
        <taxon>Pentapetalae</taxon>
        <taxon>rosids</taxon>
        <taxon>malvids</taxon>
        <taxon>Malvales</taxon>
        <taxon>Malvaceae</taxon>
        <taxon>Grewioideae</taxon>
        <taxon>Apeibeae</taxon>
        <taxon>Corchorus</taxon>
    </lineage>
</organism>
<sequence>MAMEFTVRPQNSSLWATRNKLDERRFDDTGRTRWAGARYEIGRAWWRIRITF</sequence>
<keyword evidence="1" id="KW-0436">Ligase</keyword>
<dbReference type="EMBL" id="AWUE01024647">
    <property type="protein sequence ID" value="OMO50194.1"/>
    <property type="molecule type" value="Genomic_DNA"/>
</dbReference>
<dbReference type="AlphaFoldDB" id="A0A1R3FWH5"/>
<dbReference type="GO" id="GO:0016874">
    <property type="term" value="F:ligase activity"/>
    <property type="evidence" value="ECO:0007669"/>
    <property type="project" value="UniProtKB-KW"/>
</dbReference>
<evidence type="ECO:0000313" key="2">
    <source>
        <dbReference type="Proteomes" id="UP000187203"/>
    </source>
</evidence>
<reference evidence="2" key="1">
    <citation type="submission" date="2013-09" db="EMBL/GenBank/DDBJ databases">
        <title>Corchorus olitorius genome sequencing.</title>
        <authorList>
            <person name="Alam M."/>
            <person name="Haque M.S."/>
            <person name="Islam M.S."/>
            <person name="Emdad E.M."/>
            <person name="Islam M.M."/>
            <person name="Ahmed B."/>
            <person name="Halim A."/>
            <person name="Hossen Q.M.M."/>
            <person name="Hossain M.Z."/>
            <person name="Ahmed R."/>
            <person name="Khan M.M."/>
            <person name="Islam R."/>
            <person name="Rashid M.M."/>
            <person name="Khan S.A."/>
            <person name="Rahman M.S."/>
            <person name="Alam M."/>
            <person name="Yahiya A.S."/>
            <person name="Khan M.S."/>
            <person name="Azam M.S."/>
            <person name="Haque T."/>
            <person name="Lashkar M.Z.H."/>
            <person name="Akhand A.I."/>
            <person name="Morshed G."/>
            <person name="Roy S."/>
            <person name="Uddin K.S."/>
            <person name="Rabeya T."/>
            <person name="Hossain A.S."/>
            <person name="Chowdhury A."/>
            <person name="Snigdha A.R."/>
            <person name="Mortoza M.S."/>
            <person name="Matin S.A."/>
            <person name="Hoque S.M.E."/>
            <person name="Islam M.K."/>
            <person name="Roy D.K."/>
            <person name="Haider R."/>
            <person name="Moosa M.M."/>
            <person name="Elias S.M."/>
            <person name="Hasan A.M."/>
            <person name="Jahan S."/>
            <person name="Shafiuddin M."/>
            <person name="Mahmood N."/>
            <person name="Shommy N.S."/>
        </authorList>
    </citation>
    <scope>NUCLEOTIDE SEQUENCE [LARGE SCALE GENOMIC DNA]</scope>
    <source>
        <strain evidence="2">cv. O-4</strain>
    </source>
</reference>
<comment type="caution">
    <text evidence="1">The sequence shown here is derived from an EMBL/GenBank/DDBJ whole genome shotgun (WGS) entry which is preliminary data.</text>
</comment>
<name>A0A1R3FWH5_9ROSI</name>
<gene>
    <name evidence="1" type="ORF">COLO4_38188</name>
</gene>
<accession>A0A1R3FWH5</accession>
<dbReference type="Proteomes" id="UP000187203">
    <property type="component" value="Unassembled WGS sequence"/>
</dbReference>